<dbReference type="STRING" id="984262.SGRA_0008"/>
<dbReference type="KEGG" id="sgn:SGRA_0008"/>
<dbReference type="Gene3D" id="1.25.40.10">
    <property type="entry name" value="Tetratricopeptide repeat domain"/>
    <property type="match status" value="1"/>
</dbReference>
<accession>H6L3R8</accession>
<dbReference type="Gene3D" id="3.30.1330.60">
    <property type="entry name" value="OmpA-like domain"/>
    <property type="match status" value="1"/>
</dbReference>
<proteinExistence type="predicted"/>
<feature type="domain" description="OmpA-like" evidence="2">
    <location>
        <begin position="445"/>
        <end position="568"/>
    </location>
</feature>
<keyword evidence="3" id="KW-0449">Lipoprotein</keyword>
<gene>
    <name evidence="3" type="ordered locus">SGRA_0008</name>
</gene>
<dbReference type="PROSITE" id="PS51123">
    <property type="entry name" value="OMPA_2"/>
    <property type="match status" value="1"/>
</dbReference>
<dbReference type="HOGENOM" id="CLU_396320_0_0_10"/>
<protein>
    <submittedName>
        <fullName evidence="3">Peptidoglycan-associated lipoprotein</fullName>
    </submittedName>
</protein>
<dbReference type="CDD" id="cd07185">
    <property type="entry name" value="OmpA_C-like"/>
    <property type="match status" value="1"/>
</dbReference>
<name>H6L3R8_SAPGL</name>
<dbReference type="Pfam" id="PF07676">
    <property type="entry name" value="PD40"/>
    <property type="match status" value="1"/>
</dbReference>
<dbReference type="OrthoDB" id="1488841at2"/>
<evidence type="ECO:0000256" key="1">
    <source>
        <dbReference type="PROSITE-ProRule" id="PRU00473"/>
    </source>
</evidence>
<keyword evidence="1" id="KW-0472">Membrane</keyword>
<dbReference type="eggNOG" id="COG2885">
    <property type="taxonomic scope" value="Bacteria"/>
</dbReference>
<organism evidence="3 4">
    <name type="scientific">Saprospira grandis (strain Lewin)</name>
    <dbReference type="NCBI Taxonomy" id="984262"/>
    <lineage>
        <taxon>Bacteria</taxon>
        <taxon>Pseudomonadati</taxon>
        <taxon>Bacteroidota</taxon>
        <taxon>Saprospiria</taxon>
        <taxon>Saprospirales</taxon>
        <taxon>Saprospiraceae</taxon>
        <taxon>Saprospira</taxon>
    </lineage>
</organism>
<evidence type="ECO:0000313" key="4">
    <source>
        <dbReference type="Proteomes" id="UP000007519"/>
    </source>
</evidence>
<dbReference type="eggNOG" id="COG0457">
    <property type="taxonomic scope" value="Bacteria"/>
</dbReference>
<dbReference type="InterPro" id="IPR006665">
    <property type="entry name" value="OmpA-like"/>
</dbReference>
<evidence type="ECO:0000259" key="2">
    <source>
        <dbReference type="PROSITE" id="PS51123"/>
    </source>
</evidence>
<dbReference type="AlphaFoldDB" id="H6L3R8"/>
<dbReference type="EMBL" id="CP002831">
    <property type="protein sequence ID" value="AFC22753.1"/>
    <property type="molecule type" value="Genomic_DNA"/>
</dbReference>
<keyword evidence="4" id="KW-1185">Reference proteome</keyword>
<dbReference type="GO" id="GO:0016020">
    <property type="term" value="C:membrane"/>
    <property type="evidence" value="ECO:0007669"/>
    <property type="project" value="UniProtKB-UniRule"/>
</dbReference>
<dbReference type="InterPro" id="IPR011990">
    <property type="entry name" value="TPR-like_helical_dom_sf"/>
</dbReference>
<evidence type="ECO:0000313" key="3">
    <source>
        <dbReference type="EMBL" id="AFC22753.1"/>
    </source>
</evidence>
<dbReference type="Proteomes" id="UP000007519">
    <property type="component" value="Chromosome"/>
</dbReference>
<reference evidence="3 4" key="1">
    <citation type="journal article" date="2012" name="Stand. Genomic Sci.">
        <title>Complete genome sequencing and analysis of Saprospira grandis str. Lewin, a predatory marine bacterium.</title>
        <authorList>
            <person name="Saw J.H."/>
            <person name="Yuryev A."/>
            <person name="Kanbe M."/>
            <person name="Hou S."/>
            <person name="Young A.G."/>
            <person name="Aizawa S."/>
            <person name="Alam M."/>
        </authorList>
    </citation>
    <scope>NUCLEOTIDE SEQUENCE [LARGE SCALE GENOMIC DNA]</scope>
    <source>
        <strain evidence="3 4">Lewin</strain>
    </source>
</reference>
<dbReference type="SUPFAM" id="SSF103088">
    <property type="entry name" value="OmpA-like"/>
    <property type="match status" value="1"/>
</dbReference>
<dbReference type="InterPro" id="IPR011659">
    <property type="entry name" value="WD40"/>
</dbReference>
<dbReference type="InterPro" id="IPR036737">
    <property type="entry name" value="OmpA-like_sf"/>
</dbReference>
<sequence length="695" mass="78017">MNITRLFLLTLSVLFASLSLRGQKKQWQASELALSQGDYQLAKTKAQELLQSAKKPKSNYYYTLAQAHFGLNEFDSCLQSLQIYLQDKNHADQALFLAARAFHYESNYQQAMHYYKLFLKTKGSRKFNRKKVKRLLLQAVFAERNAAVSSPAIASPYQSPINTAYDEGPLFKGNKAYYYFSSDRPDSSGQKNGQIYQIERKERSWGAPQPLSERYNSPEEECLLGFSSDYGQLFFQRDSQGLVDNFGDGYGQSLAAPIALDSQYHSWTGDHYFFSDSLFFFVAGPHAQDLDIYYRKRNADRSWSAPIALAGPINTAAAERTPFLAADGKTLFFSRLSAQGVGGYDVYESVYEAEKGQWTSPRLLPAPISSPGDDLFFRLSANGLGGQLLSRRAGGEGGLDLYQLYFRQERKAQLAVSASLDFLQGAAQELAPPPPSNLAVLSALDSSSTEANIQLRPFYYTAATGAWQDQRQIDRLLRLLQDYPSLKVLIEAHADAQYEASRGLFLSLQQGQQLAQNLMAKGISSQRIYLRGCGMSYPQAQNFSFDGSPNEAGQQFNRRVELRLLEAQPTTLKVDYSWPKLSPILLATEAPNFRSKSQGLRYRIAIQTTSQLFDDPILSQLANVAAEKQANAPEITYYLGLERNFKAANALKETLEESGFENLYIQAYIDGWPIEKEQLPALLQRYPGLKDYDGQ</sequence>
<dbReference type="RefSeq" id="WP_014373005.1">
    <property type="nucleotide sequence ID" value="NC_016940.1"/>
</dbReference>
<dbReference type="SUPFAM" id="SSF48452">
    <property type="entry name" value="TPR-like"/>
    <property type="match status" value="1"/>
</dbReference>